<feature type="transmembrane region" description="Helical" evidence="1">
    <location>
        <begin position="39"/>
        <end position="62"/>
    </location>
</feature>
<keyword evidence="1" id="KW-0472">Membrane</keyword>
<reference evidence="2" key="1">
    <citation type="submission" date="2020-10" db="EMBL/GenBank/DDBJ databases">
        <authorList>
            <person name="Gilroy R."/>
        </authorList>
    </citation>
    <scope>NUCLEOTIDE SEQUENCE</scope>
    <source>
        <strain evidence="2">10192</strain>
    </source>
</reference>
<protein>
    <submittedName>
        <fullName evidence="2">Uncharacterized protein</fullName>
    </submittedName>
</protein>
<comment type="caution">
    <text evidence="2">The sequence shown here is derived from an EMBL/GenBank/DDBJ whole genome shotgun (WGS) entry which is preliminary data.</text>
</comment>
<proteinExistence type="predicted"/>
<evidence type="ECO:0000313" key="3">
    <source>
        <dbReference type="Proteomes" id="UP000823632"/>
    </source>
</evidence>
<keyword evidence="1" id="KW-1133">Transmembrane helix</keyword>
<evidence type="ECO:0000313" key="2">
    <source>
        <dbReference type="EMBL" id="MBO8431259.1"/>
    </source>
</evidence>
<accession>A0A9D9DP35</accession>
<organism evidence="2 3">
    <name type="scientific">Candidatus Scatousia excrementipullorum</name>
    <dbReference type="NCBI Taxonomy" id="2840936"/>
    <lineage>
        <taxon>Bacteria</taxon>
        <taxon>Candidatus Scatousia</taxon>
    </lineage>
</organism>
<name>A0A9D9DP35_9BACT</name>
<dbReference type="Proteomes" id="UP000823632">
    <property type="component" value="Unassembled WGS sequence"/>
</dbReference>
<keyword evidence="1" id="KW-0812">Transmembrane</keyword>
<dbReference type="EMBL" id="JADIND010000172">
    <property type="protein sequence ID" value="MBO8431259.1"/>
    <property type="molecule type" value="Genomic_DNA"/>
</dbReference>
<dbReference type="AlphaFoldDB" id="A0A9D9DP35"/>
<reference evidence="2" key="2">
    <citation type="journal article" date="2021" name="PeerJ">
        <title>Extensive microbial diversity within the chicken gut microbiome revealed by metagenomics and culture.</title>
        <authorList>
            <person name="Gilroy R."/>
            <person name="Ravi A."/>
            <person name="Getino M."/>
            <person name="Pursley I."/>
            <person name="Horton D.L."/>
            <person name="Alikhan N.F."/>
            <person name="Baker D."/>
            <person name="Gharbi K."/>
            <person name="Hall N."/>
            <person name="Watson M."/>
            <person name="Adriaenssens E.M."/>
            <person name="Foster-Nyarko E."/>
            <person name="Jarju S."/>
            <person name="Secka A."/>
            <person name="Antonio M."/>
            <person name="Oren A."/>
            <person name="Chaudhuri R.R."/>
            <person name="La Ragione R."/>
            <person name="Hildebrand F."/>
            <person name="Pallen M.J."/>
        </authorList>
    </citation>
    <scope>NUCLEOTIDE SEQUENCE</scope>
    <source>
        <strain evidence="2">10192</strain>
    </source>
</reference>
<feature type="transmembrane region" description="Helical" evidence="1">
    <location>
        <begin position="6"/>
        <end position="27"/>
    </location>
</feature>
<sequence length="63" mass="6832">MAIRILFLLLSLIILANIIIIICSYIFGVNLYKKHGKAILSGFGILALLIVCTYVVLGVLGLV</sequence>
<gene>
    <name evidence="2" type="ORF">IAC76_07720</name>
</gene>
<evidence type="ECO:0000256" key="1">
    <source>
        <dbReference type="SAM" id="Phobius"/>
    </source>
</evidence>